<protein>
    <submittedName>
        <fullName evidence="1">Uncharacterized protein</fullName>
    </submittedName>
</protein>
<accession>J6F6W0</accession>
<dbReference type="OrthoDB" id="2011702at2759"/>
<sequence>MAELVFRGSLSCDPISAVPLETPVRIECVVLSPESDGFTADVLYNLSPTDPADALERLSTATTRLLVNASARLNIEVYGCPSDAAVVPEKVTAKLQLPEAGELLASLPDTRGLPSLRLLAKTGRFPLAEALESPHLDSLAEIGDDAVLRAVLGLDGKQTLDFKPAEALRALLRLDTPRAAPYPATQSPLALALSLMRAQAVSTHAHAPAALATIVRLLSPLAFQPDTAGALSRVLPEMAARAITVGEDVKLDTPPEHARAVLATLAPLLAGEAWGKSTAPAATKLARAYSPDPAFWQPAAADPGLGISGIQLSVSASGEGERLSRALDTGTGHGLRPTAADTLAALAPELVASLGTAVQPPLGLPSTIAAGVGNASDYAGKVYSAHEFRRERDTASGLGLGAAGVGRKASRHVDEFGR</sequence>
<dbReference type="HOGENOM" id="CLU_657540_0_0_1"/>
<reference evidence="1 2" key="1">
    <citation type="journal article" date="2012" name="Eukaryot. Cell">
        <title>Draft genome sequence of CBS 2479, the standard type strain of Trichosporon asahii.</title>
        <authorList>
            <person name="Yang R.Y."/>
            <person name="Li H.T."/>
            <person name="Zhu H."/>
            <person name="Zhou G.P."/>
            <person name="Wang M."/>
            <person name="Wang L."/>
        </authorList>
    </citation>
    <scope>NUCLEOTIDE SEQUENCE [LARGE SCALE GENOMIC DNA]</scope>
    <source>
        <strain evidence="2">ATCC 90039 / CBS 2479 / JCM 2466 / KCTC 7840 / NCYC 2677 / UAMH 7654</strain>
    </source>
</reference>
<name>J6F6W0_TRIAS</name>
<evidence type="ECO:0000313" key="2">
    <source>
        <dbReference type="Proteomes" id="UP000002748"/>
    </source>
</evidence>
<dbReference type="KEGG" id="tasa:A1Q1_07752"/>
<dbReference type="AlphaFoldDB" id="J6F6W0"/>
<comment type="caution">
    <text evidence="1">The sequence shown here is derived from an EMBL/GenBank/DDBJ whole genome shotgun (WGS) entry which is preliminary data.</text>
</comment>
<dbReference type="VEuPathDB" id="FungiDB:A1Q1_07752"/>
<organism evidence="1 2">
    <name type="scientific">Trichosporon asahii var. asahii (strain ATCC 90039 / CBS 2479 / JCM 2466 / KCTC 7840 / NBRC 103889/ NCYC 2677 / UAMH 7654)</name>
    <name type="common">Yeast</name>
    <dbReference type="NCBI Taxonomy" id="1186058"/>
    <lineage>
        <taxon>Eukaryota</taxon>
        <taxon>Fungi</taxon>
        <taxon>Dikarya</taxon>
        <taxon>Basidiomycota</taxon>
        <taxon>Agaricomycotina</taxon>
        <taxon>Tremellomycetes</taxon>
        <taxon>Trichosporonales</taxon>
        <taxon>Trichosporonaceae</taxon>
        <taxon>Trichosporon</taxon>
    </lineage>
</organism>
<dbReference type="Proteomes" id="UP000002748">
    <property type="component" value="Unassembled WGS sequence"/>
</dbReference>
<proteinExistence type="predicted"/>
<evidence type="ECO:0000313" key="1">
    <source>
        <dbReference type="EMBL" id="EJT51062.1"/>
    </source>
</evidence>
<dbReference type="GeneID" id="25991264"/>
<dbReference type="EMBL" id="ALBS01000075">
    <property type="protein sequence ID" value="EJT51062.1"/>
    <property type="molecule type" value="Genomic_DNA"/>
</dbReference>
<dbReference type="RefSeq" id="XP_014182239.1">
    <property type="nucleotide sequence ID" value="XM_014326764.1"/>
</dbReference>
<gene>
    <name evidence="1" type="ORF">A1Q1_07752</name>
</gene>